<gene>
    <name evidence="3" type="ORF">DEF24_16355</name>
</gene>
<feature type="domain" description="CAAX prenyl protease 2/Lysostaphin resistance protein A-like" evidence="2">
    <location>
        <begin position="123"/>
        <end position="227"/>
    </location>
</feature>
<dbReference type="InterPro" id="IPR042150">
    <property type="entry name" value="MmRce1-like"/>
</dbReference>
<name>A0A368T339_9ACTN</name>
<keyword evidence="1" id="KW-0812">Transmembrane</keyword>
<dbReference type="PANTHER" id="PTHR35797:SF1">
    <property type="entry name" value="PROTEASE"/>
    <property type="match status" value="1"/>
</dbReference>
<reference evidence="3 4" key="1">
    <citation type="submission" date="2018-04" db="EMBL/GenBank/DDBJ databases">
        <title>Novel actinobacteria from marine sediment.</title>
        <authorList>
            <person name="Ng Z.Y."/>
            <person name="Tan G.Y.A."/>
        </authorList>
    </citation>
    <scope>NUCLEOTIDE SEQUENCE [LARGE SCALE GENOMIC DNA]</scope>
    <source>
        <strain evidence="3 4">TPS81</strain>
    </source>
</reference>
<keyword evidence="3" id="KW-0378">Hydrolase</keyword>
<feature type="transmembrane region" description="Helical" evidence="1">
    <location>
        <begin position="78"/>
        <end position="100"/>
    </location>
</feature>
<evidence type="ECO:0000313" key="3">
    <source>
        <dbReference type="EMBL" id="RCV56649.1"/>
    </source>
</evidence>
<evidence type="ECO:0000313" key="4">
    <source>
        <dbReference type="Proteomes" id="UP000253318"/>
    </source>
</evidence>
<dbReference type="EMBL" id="QEIN01000125">
    <property type="protein sequence ID" value="RCV56649.1"/>
    <property type="molecule type" value="Genomic_DNA"/>
</dbReference>
<keyword evidence="1" id="KW-0472">Membrane</keyword>
<feature type="transmembrane region" description="Helical" evidence="1">
    <location>
        <begin position="40"/>
        <end position="58"/>
    </location>
</feature>
<dbReference type="PANTHER" id="PTHR35797">
    <property type="entry name" value="PROTEASE-RELATED"/>
    <property type="match status" value="1"/>
</dbReference>
<dbReference type="GO" id="GO:0004175">
    <property type="term" value="F:endopeptidase activity"/>
    <property type="evidence" value="ECO:0007669"/>
    <property type="project" value="UniProtKB-ARBA"/>
</dbReference>
<accession>A0A368T339</accession>
<proteinExistence type="predicted"/>
<dbReference type="InterPro" id="IPR003675">
    <property type="entry name" value="Rce1/LyrA-like_dom"/>
</dbReference>
<keyword evidence="3" id="KW-0645">Protease</keyword>
<feature type="transmembrane region" description="Helical" evidence="1">
    <location>
        <begin position="158"/>
        <end position="181"/>
    </location>
</feature>
<feature type="transmembrane region" description="Helical" evidence="1">
    <location>
        <begin position="245"/>
        <end position="266"/>
    </location>
</feature>
<keyword evidence="3" id="KW-0482">Metalloprotease</keyword>
<comment type="caution">
    <text evidence="3">The sequence shown here is derived from an EMBL/GenBank/DDBJ whole genome shotgun (WGS) entry which is preliminary data.</text>
</comment>
<dbReference type="GO" id="GO:0006508">
    <property type="term" value="P:proteolysis"/>
    <property type="evidence" value="ECO:0007669"/>
    <property type="project" value="UniProtKB-KW"/>
</dbReference>
<protein>
    <submittedName>
        <fullName evidence="3">CPBP family intramembrane metalloprotease</fullName>
    </submittedName>
</protein>
<feature type="transmembrane region" description="Helical" evidence="1">
    <location>
        <begin position="120"/>
        <end position="138"/>
    </location>
</feature>
<sequence length="305" mass="32009">MDVRTRGVAVFLLLSFGLAWGGMFTAAALGMSLVNPLVQLATIAFTPAIAAVVVRVWVTKEGFADAGLAVRVRSAWPYYLAAGLGPLGLVAATAGLAAILGLWTPDLSALDLAVPGVPGWLFVVLLVAAMPLLAPLFAGEELGWTSYLRMRVFPGRPVAATVATGLIWAVWHYPLAFLGYIEFGNVVLGLLVWTVSFLLQEIVLSWLWLNSGTVWTASLAHAGNNLVWSLLNSILLTEAGGVDDFVVMLVGTVPLAALCGWIVLSGRLRADRTGRRGGARLASPNVRAAAVAPDAGRVRSGQAGA</sequence>
<organism evidence="3 4">
    <name type="scientific">Marinitenerispora sediminis</name>
    <dbReference type="NCBI Taxonomy" id="1931232"/>
    <lineage>
        <taxon>Bacteria</taxon>
        <taxon>Bacillati</taxon>
        <taxon>Actinomycetota</taxon>
        <taxon>Actinomycetes</taxon>
        <taxon>Streptosporangiales</taxon>
        <taxon>Nocardiopsidaceae</taxon>
        <taxon>Marinitenerispora</taxon>
    </lineage>
</organism>
<dbReference type="AlphaFoldDB" id="A0A368T339"/>
<evidence type="ECO:0000256" key="1">
    <source>
        <dbReference type="SAM" id="Phobius"/>
    </source>
</evidence>
<dbReference type="Pfam" id="PF02517">
    <property type="entry name" value="Rce1-like"/>
    <property type="match status" value="1"/>
</dbReference>
<keyword evidence="1" id="KW-1133">Transmembrane helix</keyword>
<dbReference type="GO" id="GO:0008237">
    <property type="term" value="F:metallopeptidase activity"/>
    <property type="evidence" value="ECO:0007669"/>
    <property type="project" value="UniProtKB-KW"/>
</dbReference>
<keyword evidence="4" id="KW-1185">Reference proteome</keyword>
<dbReference type="Proteomes" id="UP000253318">
    <property type="component" value="Unassembled WGS sequence"/>
</dbReference>
<dbReference type="OrthoDB" id="3693644at2"/>
<evidence type="ECO:0000259" key="2">
    <source>
        <dbReference type="Pfam" id="PF02517"/>
    </source>
</evidence>
<dbReference type="GO" id="GO:0080120">
    <property type="term" value="P:CAAX-box protein maturation"/>
    <property type="evidence" value="ECO:0007669"/>
    <property type="project" value="UniProtKB-ARBA"/>
</dbReference>